<accession>A0A1E8Q4U6</accession>
<dbReference type="EMBL" id="MCHX01000032">
    <property type="protein sequence ID" value="OFJ52904.1"/>
    <property type="molecule type" value="Genomic_DNA"/>
</dbReference>
<gene>
    <name evidence="3" type="ORF">BEL07_14915</name>
</gene>
<dbReference type="Gene3D" id="2.30.110.10">
    <property type="entry name" value="Electron Transport, Fmn-binding Protein, Chain A"/>
    <property type="match status" value="1"/>
</dbReference>
<comment type="catalytic activity">
    <reaction evidence="2">
        <text>oxidized coenzyme F420-(gamma-L-Glu)(n) + a quinol + H(+) = reduced coenzyme F420-(gamma-L-Glu)(n) + a quinone</text>
        <dbReference type="Rhea" id="RHEA:39663"/>
        <dbReference type="Rhea" id="RHEA-COMP:12939"/>
        <dbReference type="Rhea" id="RHEA-COMP:14378"/>
        <dbReference type="ChEBI" id="CHEBI:15378"/>
        <dbReference type="ChEBI" id="CHEBI:24646"/>
        <dbReference type="ChEBI" id="CHEBI:132124"/>
        <dbReference type="ChEBI" id="CHEBI:133980"/>
        <dbReference type="ChEBI" id="CHEBI:139511"/>
    </reaction>
</comment>
<comment type="caution">
    <text evidence="3">The sequence shown here is derived from an EMBL/GenBank/DDBJ whole genome shotgun (WGS) entry which is preliminary data.</text>
</comment>
<evidence type="ECO:0000256" key="2">
    <source>
        <dbReference type="ARBA" id="ARBA00049106"/>
    </source>
</evidence>
<name>A0A1E8Q4U6_9MYCO</name>
<evidence type="ECO:0000313" key="4">
    <source>
        <dbReference type="Proteomes" id="UP000178953"/>
    </source>
</evidence>
<dbReference type="OrthoDB" id="8225825at2"/>
<dbReference type="GO" id="GO:0005886">
    <property type="term" value="C:plasma membrane"/>
    <property type="evidence" value="ECO:0007669"/>
    <property type="project" value="TreeGrafter"/>
</dbReference>
<dbReference type="PANTHER" id="PTHR39428">
    <property type="entry name" value="F420H(2)-DEPENDENT QUINONE REDUCTASE RV1261C"/>
    <property type="match status" value="1"/>
</dbReference>
<dbReference type="Pfam" id="PF04075">
    <property type="entry name" value="F420H2_quin_red"/>
    <property type="match status" value="1"/>
</dbReference>
<dbReference type="GO" id="GO:0070967">
    <property type="term" value="F:coenzyme F420 binding"/>
    <property type="evidence" value="ECO:0007669"/>
    <property type="project" value="TreeGrafter"/>
</dbReference>
<comment type="similarity">
    <text evidence="1">Belongs to the F420H(2)-dependent quinone reductase family.</text>
</comment>
<dbReference type="PANTHER" id="PTHR39428:SF1">
    <property type="entry name" value="F420H(2)-DEPENDENT QUINONE REDUCTASE RV1261C"/>
    <property type="match status" value="1"/>
</dbReference>
<sequence>MGIPEVDPTAGSPLLRLGARLTGNTPGRWITRRVAPRVDRQLLRLSRGRLSSAVVTPELLLVHTGAKTGRRRTTPLTYFTDAGRAVVIASNYGGSRHPSWYYNVLAHPRVTIRAGGHTGTFVGREVTGAERDRLWQLAVDFIPSYAQYERLAARRTIPVLVFTEVGDDA</sequence>
<dbReference type="InterPro" id="IPR004378">
    <property type="entry name" value="F420H2_quin_Rdtase"/>
</dbReference>
<proteinExistence type="inferred from homology"/>
<evidence type="ECO:0000313" key="3">
    <source>
        <dbReference type="EMBL" id="OFJ52904.1"/>
    </source>
</evidence>
<reference evidence="3 4" key="1">
    <citation type="submission" date="2016-09" db="EMBL/GenBank/DDBJ databases">
        <title>genome sequence of Mycobacterium sp. 739 SCH.</title>
        <authorList>
            <person name="Greninger A.L."/>
            <person name="Qin X."/>
            <person name="Jerome K."/>
            <person name="Vora S."/>
            <person name="Quinn K."/>
        </authorList>
    </citation>
    <scope>NUCLEOTIDE SEQUENCE [LARGE SCALE GENOMIC DNA]</scope>
    <source>
        <strain evidence="3 4">SCH</strain>
    </source>
</reference>
<organism evidence="3 4">
    <name type="scientific">Mycolicibacterium grossiae</name>
    <dbReference type="NCBI Taxonomy" id="1552759"/>
    <lineage>
        <taxon>Bacteria</taxon>
        <taxon>Bacillati</taxon>
        <taxon>Actinomycetota</taxon>
        <taxon>Actinomycetes</taxon>
        <taxon>Mycobacteriales</taxon>
        <taxon>Mycobacteriaceae</taxon>
        <taxon>Mycolicibacterium</taxon>
    </lineage>
</organism>
<keyword evidence="4" id="KW-1185">Reference proteome</keyword>
<evidence type="ECO:0000256" key="1">
    <source>
        <dbReference type="ARBA" id="ARBA00008710"/>
    </source>
</evidence>
<dbReference type="Proteomes" id="UP000178953">
    <property type="component" value="Unassembled WGS sequence"/>
</dbReference>
<dbReference type="GO" id="GO:0016491">
    <property type="term" value="F:oxidoreductase activity"/>
    <property type="evidence" value="ECO:0007669"/>
    <property type="project" value="InterPro"/>
</dbReference>
<dbReference type="AlphaFoldDB" id="A0A1E8Q4U6"/>
<dbReference type="NCBIfam" id="TIGR00026">
    <property type="entry name" value="hi_GC_TIGR00026"/>
    <property type="match status" value="1"/>
</dbReference>
<dbReference type="RefSeq" id="WP_070353899.1">
    <property type="nucleotide sequence ID" value="NZ_CP043474.1"/>
</dbReference>
<dbReference type="InterPro" id="IPR012349">
    <property type="entry name" value="Split_barrel_FMN-bd"/>
</dbReference>
<protein>
    <submittedName>
        <fullName evidence="3">Nitroreductase</fullName>
    </submittedName>
</protein>